<dbReference type="FunFam" id="3.30.70.120:FF:000002">
    <property type="entry name" value="ATP phosphoribosyltransferase"/>
    <property type="match status" value="1"/>
</dbReference>
<evidence type="ECO:0000256" key="7">
    <source>
        <dbReference type="ARBA" id="ARBA00020998"/>
    </source>
</evidence>
<dbReference type="InterPro" id="IPR018198">
    <property type="entry name" value="ATP_PRibTrfase_CS"/>
</dbReference>
<evidence type="ECO:0000256" key="14">
    <source>
        <dbReference type="ARBA" id="ARBA00022840"/>
    </source>
</evidence>
<evidence type="ECO:0000256" key="18">
    <source>
        <dbReference type="HAMAP-Rule" id="MF_00079"/>
    </source>
</evidence>
<dbReference type="PROSITE" id="PS01316">
    <property type="entry name" value="ATP_P_PHORIBOSYLTR"/>
    <property type="match status" value="1"/>
</dbReference>
<comment type="cofactor">
    <cofactor evidence="2 18">
        <name>Mg(2+)</name>
        <dbReference type="ChEBI" id="CHEBI:18420"/>
    </cofactor>
</comment>
<comment type="caution">
    <text evidence="21">The sequence shown here is derived from an EMBL/GenBank/DDBJ whole genome shotgun (WGS) entry which is preliminary data.</text>
</comment>
<dbReference type="SUPFAM" id="SSF54913">
    <property type="entry name" value="GlnB-like"/>
    <property type="match status" value="1"/>
</dbReference>
<dbReference type="InterPro" id="IPR011322">
    <property type="entry name" value="N-reg_PII-like_a/b"/>
</dbReference>
<dbReference type="Pfam" id="PF08029">
    <property type="entry name" value="HisG_C"/>
    <property type="match status" value="1"/>
</dbReference>
<comment type="pathway">
    <text evidence="4 18">Amino-acid biosynthesis; L-histidine biosynthesis; L-histidine from 5-phospho-alpha-D-ribose 1-diphosphate: step 1/9.</text>
</comment>
<evidence type="ECO:0000256" key="12">
    <source>
        <dbReference type="ARBA" id="ARBA00022723"/>
    </source>
</evidence>
<evidence type="ECO:0000256" key="6">
    <source>
        <dbReference type="ARBA" id="ARBA00011946"/>
    </source>
</evidence>
<gene>
    <name evidence="18" type="primary">hisG</name>
    <name evidence="21" type="ORF">US54_C0003G0010</name>
</gene>
<dbReference type="NCBIfam" id="TIGR03455">
    <property type="entry name" value="HisG_C-term"/>
    <property type="match status" value="1"/>
</dbReference>
<dbReference type="HAMAP" id="MF_00079">
    <property type="entry name" value="HisG_Long"/>
    <property type="match status" value="1"/>
</dbReference>
<dbReference type="Proteomes" id="UP000034471">
    <property type="component" value="Unassembled WGS sequence"/>
</dbReference>
<evidence type="ECO:0000256" key="11">
    <source>
        <dbReference type="ARBA" id="ARBA00022679"/>
    </source>
</evidence>
<evidence type="ECO:0000256" key="13">
    <source>
        <dbReference type="ARBA" id="ARBA00022741"/>
    </source>
</evidence>
<dbReference type="PANTHER" id="PTHR21403">
    <property type="entry name" value="ATP PHOSPHORIBOSYLTRANSFERASE ATP-PRTASE"/>
    <property type="match status" value="1"/>
</dbReference>
<evidence type="ECO:0000256" key="16">
    <source>
        <dbReference type="ARBA" id="ARBA00023102"/>
    </source>
</evidence>
<comment type="activity regulation">
    <text evidence="18">Feedback inhibited by histidine.</text>
</comment>
<dbReference type="GO" id="GO:0005524">
    <property type="term" value="F:ATP binding"/>
    <property type="evidence" value="ECO:0007669"/>
    <property type="project" value="UniProtKB-KW"/>
</dbReference>
<evidence type="ECO:0000256" key="15">
    <source>
        <dbReference type="ARBA" id="ARBA00022842"/>
    </source>
</evidence>
<keyword evidence="13 18" id="KW-0547">Nucleotide-binding</keyword>
<accession>A0A0G0H9H3</accession>
<comment type="function">
    <text evidence="17 18">Catalyzes the condensation of ATP and 5-phosphoribose 1-diphosphate to form N'-(5'-phosphoribosyl)-ATP (PR-ATP). Has a crucial role in the pathway because the rate of histidine biosynthesis seems to be controlled primarily by regulation of HisG enzymatic activity.</text>
</comment>
<evidence type="ECO:0000259" key="20">
    <source>
        <dbReference type="Pfam" id="PF08029"/>
    </source>
</evidence>
<proteinExistence type="inferred from homology"/>
<dbReference type="EC" id="2.4.2.17" evidence="6 18"/>
<evidence type="ECO:0000256" key="4">
    <source>
        <dbReference type="ARBA" id="ARBA00004667"/>
    </source>
</evidence>
<evidence type="ECO:0000256" key="5">
    <source>
        <dbReference type="ARBA" id="ARBA00007955"/>
    </source>
</evidence>
<evidence type="ECO:0000256" key="17">
    <source>
        <dbReference type="ARBA" id="ARBA00024861"/>
    </source>
</evidence>
<comment type="subcellular location">
    <subcellularLocation>
        <location evidence="3 18">Cytoplasm</location>
    </subcellularLocation>
</comment>
<keyword evidence="15 18" id="KW-0460">Magnesium</keyword>
<dbReference type="GO" id="GO:0000287">
    <property type="term" value="F:magnesium ion binding"/>
    <property type="evidence" value="ECO:0007669"/>
    <property type="project" value="UniProtKB-UniRule"/>
</dbReference>
<protein>
    <recommendedName>
        <fullName evidence="7 18">ATP phosphoribosyltransferase</fullName>
        <shortName evidence="18">ATP-PRT</shortName>
        <shortName evidence="18">ATP-PRTase</shortName>
        <ecNumber evidence="6 18">2.4.2.17</ecNumber>
    </recommendedName>
</protein>
<name>A0A0G0H9H3_9BACT</name>
<dbReference type="InterPro" id="IPR020621">
    <property type="entry name" value="ATP-PRT_HisG_long"/>
</dbReference>
<dbReference type="Pfam" id="PF01634">
    <property type="entry name" value="HisG"/>
    <property type="match status" value="1"/>
</dbReference>
<dbReference type="InterPro" id="IPR013115">
    <property type="entry name" value="HisG_C"/>
</dbReference>
<keyword evidence="8 18" id="KW-0963">Cytoplasm</keyword>
<dbReference type="UniPathway" id="UPA00031">
    <property type="reaction ID" value="UER00006"/>
</dbReference>
<evidence type="ECO:0000256" key="3">
    <source>
        <dbReference type="ARBA" id="ARBA00004496"/>
    </source>
</evidence>
<feature type="domain" description="ATP phosphoribosyltransferase catalytic" evidence="19">
    <location>
        <begin position="57"/>
        <end position="211"/>
    </location>
</feature>
<dbReference type="Gene3D" id="3.40.190.10">
    <property type="entry name" value="Periplasmic binding protein-like II"/>
    <property type="match status" value="2"/>
</dbReference>
<organism evidence="21 22">
    <name type="scientific">Candidatus Roizmanbacteria bacterium GW2011_GWA2_37_7</name>
    <dbReference type="NCBI Taxonomy" id="1618481"/>
    <lineage>
        <taxon>Bacteria</taxon>
        <taxon>Candidatus Roizmaniibacteriota</taxon>
    </lineage>
</organism>
<evidence type="ECO:0000256" key="1">
    <source>
        <dbReference type="ARBA" id="ARBA00000915"/>
    </source>
</evidence>
<evidence type="ECO:0000256" key="10">
    <source>
        <dbReference type="ARBA" id="ARBA00022676"/>
    </source>
</evidence>
<dbReference type="InterPro" id="IPR001348">
    <property type="entry name" value="ATP_PRibTrfase_HisG"/>
</dbReference>
<sequence length="291" mass="32687">MKTDFNNNNLKLAIQKKGRLTDDTILFLENAGLILDTDGQRLFAKCRNYPLDIVFVRDDDIPDFVENSTVDIGIVGENILYEKNSRVQKMLLLNFGYCRLVIAVQKDLPISNIGDLNKSKITTSYPRSVQRFFNSQNIPVDILEVKGSVELSPALGISSVVADLTSTGSTLAICDLRIIETIFESQAVLISRTNINNRRQGLIDSLIFRFKAFLEAQKYKYVMINAPEEKLEQITKIVHGLKSPTVTPLAIKGWISIQTAIQENVFWEKIEKIKEIGASGIIALPIEKLII</sequence>
<keyword evidence="10 18" id="KW-0328">Glycosyltransferase</keyword>
<evidence type="ECO:0000313" key="22">
    <source>
        <dbReference type="Proteomes" id="UP000034471"/>
    </source>
</evidence>
<dbReference type="STRING" id="1618481.US54_C0003G0010"/>
<evidence type="ECO:0000259" key="19">
    <source>
        <dbReference type="Pfam" id="PF01634"/>
    </source>
</evidence>
<dbReference type="EMBL" id="LBTJ01000003">
    <property type="protein sequence ID" value="KKQ38782.1"/>
    <property type="molecule type" value="Genomic_DNA"/>
</dbReference>
<comment type="catalytic activity">
    <reaction evidence="1 18">
        <text>1-(5-phospho-beta-D-ribosyl)-ATP + diphosphate = 5-phospho-alpha-D-ribose 1-diphosphate + ATP</text>
        <dbReference type="Rhea" id="RHEA:18473"/>
        <dbReference type="ChEBI" id="CHEBI:30616"/>
        <dbReference type="ChEBI" id="CHEBI:33019"/>
        <dbReference type="ChEBI" id="CHEBI:58017"/>
        <dbReference type="ChEBI" id="CHEBI:73183"/>
        <dbReference type="EC" id="2.4.2.17"/>
    </reaction>
</comment>
<reference evidence="21 22" key="1">
    <citation type="journal article" date="2015" name="Nature">
        <title>rRNA introns, odd ribosomes, and small enigmatic genomes across a large radiation of phyla.</title>
        <authorList>
            <person name="Brown C.T."/>
            <person name="Hug L.A."/>
            <person name="Thomas B.C."/>
            <person name="Sharon I."/>
            <person name="Castelle C.J."/>
            <person name="Singh A."/>
            <person name="Wilkins M.J."/>
            <person name="Williams K.H."/>
            <person name="Banfield J.F."/>
        </authorList>
    </citation>
    <scope>NUCLEOTIDE SEQUENCE [LARGE SCALE GENOMIC DNA]</scope>
</reference>
<evidence type="ECO:0000256" key="9">
    <source>
        <dbReference type="ARBA" id="ARBA00022605"/>
    </source>
</evidence>
<keyword evidence="11 18" id="KW-0808">Transferase</keyword>
<comment type="similarity">
    <text evidence="5 18">Belongs to the ATP phosphoribosyltransferase family. Long subfamily.</text>
</comment>
<keyword evidence="14 18" id="KW-0067">ATP-binding</keyword>
<dbReference type="GO" id="GO:0003879">
    <property type="term" value="F:ATP phosphoribosyltransferase activity"/>
    <property type="evidence" value="ECO:0007669"/>
    <property type="project" value="UniProtKB-UniRule"/>
</dbReference>
<keyword evidence="16 18" id="KW-0368">Histidine biosynthesis</keyword>
<dbReference type="AlphaFoldDB" id="A0A0G0H9H3"/>
<keyword evidence="12 18" id="KW-0479">Metal-binding</keyword>
<evidence type="ECO:0000256" key="2">
    <source>
        <dbReference type="ARBA" id="ARBA00001946"/>
    </source>
</evidence>
<feature type="domain" description="Histidine biosynthesis HisG C-terminal" evidence="20">
    <location>
        <begin position="216"/>
        <end position="288"/>
    </location>
</feature>
<dbReference type="NCBIfam" id="TIGR00070">
    <property type="entry name" value="hisG"/>
    <property type="match status" value="1"/>
</dbReference>
<dbReference type="SUPFAM" id="SSF53850">
    <property type="entry name" value="Periplasmic binding protein-like II"/>
    <property type="match status" value="1"/>
</dbReference>
<dbReference type="GO" id="GO:0005737">
    <property type="term" value="C:cytoplasm"/>
    <property type="evidence" value="ECO:0007669"/>
    <property type="project" value="UniProtKB-SubCell"/>
</dbReference>
<evidence type="ECO:0000313" key="21">
    <source>
        <dbReference type="EMBL" id="KKQ38782.1"/>
    </source>
</evidence>
<dbReference type="GO" id="GO:0000105">
    <property type="term" value="P:L-histidine biosynthetic process"/>
    <property type="evidence" value="ECO:0007669"/>
    <property type="project" value="UniProtKB-UniRule"/>
</dbReference>
<keyword evidence="9 18" id="KW-0028">Amino-acid biosynthesis</keyword>
<dbReference type="InterPro" id="IPR013820">
    <property type="entry name" value="ATP_PRibTrfase_cat"/>
</dbReference>
<dbReference type="Gene3D" id="3.30.70.120">
    <property type="match status" value="1"/>
</dbReference>
<dbReference type="PANTHER" id="PTHR21403:SF8">
    <property type="entry name" value="ATP PHOSPHORIBOSYLTRANSFERASE"/>
    <property type="match status" value="1"/>
</dbReference>
<evidence type="ECO:0000256" key="8">
    <source>
        <dbReference type="ARBA" id="ARBA00022490"/>
    </source>
</evidence>
<dbReference type="InterPro" id="IPR015867">
    <property type="entry name" value="N-reg_PII/ATP_PRibTrfase_C"/>
</dbReference>